<feature type="compositionally biased region" description="Pro residues" evidence="1">
    <location>
        <begin position="87"/>
        <end position="103"/>
    </location>
</feature>
<proteinExistence type="predicted"/>
<dbReference type="Proteomes" id="UP000053593">
    <property type="component" value="Unassembled WGS sequence"/>
</dbReference>
<name>A0A0D0CCU8_9AGAR</name>
<dbReference type="AlphaFoldDB" id="A0A0D0CCU8"/>
<evidence type="ECO:0000313" key="2">
    <source>
        <dbReference type="EMBL" id="KIK52763.1"/>
    </source>
</evidence>
<sequence length="231" mass="25596">MCTSLTQSRSLHFLHLILQANFTQNSNFLSDLKSYYAFKQGYVPTYKAGNLAAIGRQHNLLEQAVSQCPTPPEGGTPHGLPCNSPDPLSPDPPSPDPLSPDPLSPQTSLSALNQLSPSHPAPTLDFWILDSHLINEVKDLRFYVQIWEGLWADLNEDRVVCYTRFGNKVKVTVVPNLKKPSEVYPLDPSHICCPGKFKMSMVAQLPNNVQGLYLVVEGTHIGKLVCRVNHV</sequence>
<organism evidence="2 3">
    <name type="scientific">Collybiopsis luxurians FD-317 M1</name>
    <dbReference type="NCBI Taxonomy" id="944289"/>
    <lineage>
        <taxon>Eukaryota</taxon>
        <taxon>Fungi</taxon>
        <taxon>Dikarya</taxon>
        <taxon>Basidiomycota</taxon>
        <taxon>Agaricomycotina</taxon>
        <taxon>Agaricomycetes</taxon>
        <taxon>Agaricomycetidae</taxon>
        <taxon>Agaricales</taxon>
        <taxon>Marasmiineae</taxon>
        <taxon>Omphalotaceae</taxon>
        <taxon>Collybiopsis</taxon>
        <taxon>Collybiopsis luxurians</taxon>
    </lineage>
</organism>
<gene>
    <name evidence="2" type="ORF">GYMLUDRAFT_64033</name>
</gene>
<dbReference type="HOGENOM" id="CLU_1199944_0_0_1"/>
<evidence type="ECO:0000256" key="1">
    <source>
        <dbReference type="SAM" id="MobiDB-lite"/>
    </source>
</evidence>
<protein>
    <submittedName>
        <fullName evidence="2">Uncharacterized protein</fullName>
    </submittedName>
</protein>
<accession>A0A0D0CCU8</accession>
<reference evidence="2 3" key="1">
    <citation type="submission" date="2014-04" db="EMBL/GenBank/DDBJ databases">
        <title>Evolutionary Origins and Diversification of the Mycorrhizal Mutualists.</title>
        <authorList>
            <consortium name="DOE Joint Genome Institute"/>
            <consortium name="Mycorrhizal Genomics Consortium"/>
            <person name="Kohler A."/>
            <person name="Kuo A."/>
            <person name="Nagy L.G."/>
            <person name="Floudas D."/>
            <person name="Copeland A."/>
            <person name="Barry K.W."/>
            <person name="Cichocki N."/>
            <person name="Veneault-Fourrey C."/>
            <person name="LaButti K."/>
            <person name="Lindquist E.A."/>
            <person name="Lipzen A."/>
            <person name="Lundell T."/>
            <person name="Morin E."/>
            <person name="Murat C."/>
            <person name="Riley R."/>
            <person name="Ohm R."/>
            <person name="Sun H."/>
            <person name="Tunlid A."/>
            <person name="Henrissat B."/>
            <person name="Grigoriev I.V."/>
            <person name="Hibbett D.S."/>
            <person name="Martin F."/>
        </authorList>
    </citation>
    <scope>NUCLEOTIDE SEQUENCE [LARGE SCALE GENOMIC DNA]</scope>
    <source>
        <strain evidence="2 3">FD-317 M1</strain>
    </source>
</reference>
<dbReference type="EMBL" id="KN834837">
    <property type="protein sequence ID" value="KIK52763.1"/>
    <property type="molecule type" value="Genomic_DNA"/>
</dbReference>
<evidence type="ECO:0000313" key="3">
    <source>
        <dbReference type="Proteomes" id="UP000053593"/>
    </source>
</evidence>
<feature type="region of interest" description="Disordered" evidence="1">
    <location>
        <begin position="66"/>
        <end position="114"/>
    </location>
</feature>
<keyword evidence="3" id="KW-1185">Reference proteome</keyword>